<evidence type="ECO:0000256" key="1">
    <source>
        <dbReference type="ARBA" id="ARBA00010641"/>
    </source>
</evidence>
<dbReference type="InterPro" id="IPR013324">
    <property type="entry name" value="RNA_pol_sigma_r3/r4-like"/>
</dbReference>
<evidence type="ECO:0000256" key="4">
    <source>
        <dbReference type="ARBA" id="ARBA00023163"/>
    </source>
</evidence>
<feature type="compositionally biased region" description="Low complexity" evidence="7">
    <location>
        <begin position="547"/>
        <end position="556"/>
    </location>
</feature>
<dbReference type="InterPro" id="IPR036388">
    <property type="entry name" value="WH-like_DNA-bd_sf"/>
</dbReference>
<dbReference type="Pfam" id="PF02899">
    <property type="entry name" value="Phage_int_SAM_1"/>
    <property type="match status" value="1"/>
</dbReference>
<evidence type="ECO:0000256" key="5">
    <source>
        <dbReference type="PROSITE-ProRule" id="PRU01248"/>
    </source>
</evidence>
<feature type="region of interest" description="Disordered" evidence="7">
    <location>
        <begin position="547"/>
        <end position="571"/>
    </location>
</feature>
<protein>
    <recommendedName>
        <fullName evidence="6">RNA polymerase sigma factor</fullName>
    </recommendedName>
</protein>
<keyword evidence="2 6" id="KW-0805">Transcription regulation</keyword>
<evidence type="ECO:0000256" key="6">
    <source>
        <dbReference type="RuleBase" id="RU000716"/>
    </source>
</evidence>
<dbReference type="InterPro" id="IPR000838">
    <property type="entry name" value="RNA_pol_sigma70_ECF_CS"/>
</dbReference>
<gene>
    <name evidence="9" type="ORF">DN069_19850</name>
</gene>
<feature type="region of interest" description="Disordered" evidence="7">
    <location>
        <begin position="117"/>
        <end position="137"/>
    </location>
</feature>
<dbReference type="OrthoDB" id="9780299at2"/>
<proteinExistence type="inferred from homology"/>
<dbReference type="PANTHER" id="PTHR47756">
    <property type="entry name" value="BLL6612 PROTEIN-RELATED"/>
    <property type="match status" value="1"/>
</dbReference>
<dbReference type="InterPro" id="IPR004107">
    <property type="entry name" value="Integrase_SAM-like_N"/>
</dbReference>
<dbReference type="PROSITE" id="PS51900">
    <property type="entry name" value="CB"/>
    <property type="match status" value="1"/>
</dbReference>
<comment type="caution">
    <text evidence="9">The sequence shown here is derived from an EMBL/GenBank/DDBJ whole genome shotgun (WGS) entry which is preliminary data.</text>
</comment>
<keyword evidence="4 6" id="KW-0804">Transcription</keyword>
<dbReference type="Pfam" id="PF20239">
    <property type="entry name" value="DUF6596"/>
    <property type="match status" value="1"/>
</dbReference>
<dbReference type="GO" id="GO:0006950">
    <property type="term" value="P:response to stress"/>
    <property type="evidence" value="ECO:0007669"/>
    <property type="project" value="UniProtKB-ARBA"/>
</dbReference>
<evidence type="ECO:0000313" key="10">
    <source>
        <dbReference type="Proteomes" id="UP000248889"/>
    </source>
</evidence>
<evidence type="ECO:0000259" key="8">
    <source>
        <dbReference type="PROSITE" id="PS51900"/>
    </source>
</evidence>
<dbReference type="Proteomes" id="UP000248889">
    <property type="component" value="Unassembled WGS sequence"/>
</dbReference>
<dbReference type="EMBL" id="QKYN01000075">
    <property type="protein sequence ID" value="RAG83864.1"/>
    <property type="molecule type" value="Genomic_DNA"/>
</dbReference>
<dbReference type="GO" id="GO:0016987">
    <property type="term" value="F:sigma factor activity"/>
    <property type="evidence" value="ECO:0007669"/>
    <property type="project" value="UniProtKB-KW"/>
</dbReference>
<evidence type="ECO:0000256" key="2">
    <source>
        <dbReference type="ARBA" id="ARBA00023015"/>
    </source>
</evidence>
<dbReference type="InterPro" id="IPR011010">
    <property type="entry name" value="DNA_brk_join_enz"/>
</dbReference>
<evidence type="ECO:0000256" key="7">
    <source>
        <dbReference type="SAM" id="MobiDB-lite"/>
    </source>
</evidence>
<dbReference type="InterPro" id="IPR013249">
    <property type="entry name" value="RNA_pol_sigma70_r4_t2"/>
</dbReference>
<dbReference type="NCBIfam" id="TIGR02937">
    <property type="entry name" value="sigma70-ECF"/>
    <property type="match status" value="1"/>
</dbReference>
<comment type="similarity">
    <text evidence="1 6">Belongs to the sigma-70 factor family. ECF subfamily.</text>
</comment>
<keyword evidence="10" id="KW-1185">Reference proteome</keyword>
<dbReference type="InterPro" id="IPR044068">
    <property type="entry name" value="CB"/>
</dbReference>
<dbReference type="InterPro" id="IPR007627">
    <property type="entry name" value="RNA_pol_sigma70_r2"/>
</dbReference>
<feature type="domain" description="Core-binding (CB)" evidence="8">
    <location>
        <begin position="459"/>
        <end position="538"/>
    </location>
</feature>
<dbReference type="SUPFAM" id="SSF56349">
    <property type="entry name" value="DNA breaking-rejoining enzymes"/>
    <property type="match status" value="1"/>
</dbReference>
<dbReference type="PROSITE" id="PS01063">
    <property type="entry name" value="SIGMA70_ECF"/>
    <property type="match status" value="1"/>
</dbReference>
<sequence length="700" mass="75035">MTGPTGARGGGDAAAPAPDRSPPAPGPSGRDTPDVHAVVSAVWRLESARITAALVRIVRDVGAAEELAQDALVAALEQWPATGVPANPAAWLTTIAKRRAVDRIRRAEREERKHAELARELAEPMHAAAEPAPGDDTDESADVLRLLLLTCHPALPTQARIALTLRLLGGLTPEEIARALLLDTTTVTRRIAEGKRVLADQRVDFTGRPAPEELRERIGAALEVIYLVFNEGYAATSGEDLIRPDLCLTALRLGRLLARLAPLEPEAHALVALMELQASRQAARTGPDGEPVPLHEQNRGRWDPLLIRRGFEAMLRARDLLAGARPGPPGPYLLQAAIAVCHAQARTAEETDWAQIAALYQALAHLLPTPVVQLNRAVAVGRAEGPQAGLDLVDALHPDPTLQDSHLLPSVRADLLLRLGRRAEAQAEFRRAAGLARNEAERAFLLRRAAALGIAVTGPDLGAAAEAFLAEAALDASSRRSYAQTLRRLRAGLGETAPLGAVTADQVVRVFATAWGDAAAATWNRHRAALRSFAAWAGHEELAAGLPRRPAASPAARPAPPPRRDLRSLLRDPGVPARDRALWRVLHESGATVAAVLALGVEDLDLAHDRARSGAVFVCWHPETTPLVAELAAERERGPLFLSARRPAPARTPADGADLCPRTGRRRLSYERAEYLFKHATRELDPAGAGFTLRTLRAGM</sequence>
<organism evidence="9 10">
    <name type="scientific">Streptacidiphilus pinicola</name>
    <dbReference type="NCBI Taxonomy" id="2219663"/>
    <lineage>
        <taxon>Bacteria</taxon>
        <taxon>Bacillati</taxon>
        <taxon>Actinomycetota</taxon>
        <taxon>Actinomycetes</taxon>
        <taxon>Kitasatosporales</taxon>
        <taxon>Streptomycetaceae</taxon>
        <taxon>Streptacidiphilus</taxon>
    </lineage>
</organism>
<dbReference type="GO" id="GO:0006352">
    <property type="term" value="P:DNA-templated transcription initiation"/>
    <property type="evidence" value="ECO:0007669"/>
    <property type="project" value="InterPro"/>
</dbReference>
<accession>A0A2X0IFP7</accession>
<dbReference type="Gene3D" id="1.10.10.10">
    <property type="entry name" value="Winged helix-like DNA-binding domain superfamily/Winged helix DNA-binding domain"/>
    <property type="match status" value="1"/>
</dbReference>
<dbReference type="RefSeq" id="WP_111502643.1">
    <property type="nucleotide sequence ID" value="NZ_QKYN01000075.1"/>
</dbReference>
<reference evidence="9 10" key="1">
    <citation type="submission" date="2018-06" db="EMBL/GenBank/DDBJ databases">
        <title>Streptacidiphilus pinicola sp. nov., isolated from pine grove soil.</title>
        <authorList>
            <person name="Roh S.G."/>
            <person name="Park S."/>
            <person name="Kim M.-K."/>
            <person name="Yun B.-R."/>
            <person name="Park J."/>
            <person name="Kim M.J."/>
            <person name="Kim Y.S."/>
            <person name="Kim S.B."/>
        </authorList>
    </citation>
    <scope>NUCLEOTIDE SEQUENCE [LARGE SCALE GENOMIC DNA]</scope>
    <source>
        <strain evidence="9 10">MMS16-CNU450</strain>
    </source>
</reference>
<dbReference type="GO" id="GO:0015074">
    <property type="term" value="P:DNA integration"/>
    <property type="evidence" value="ECO:0007669"/>
    <property type="project" value="InterPro"/>
</dbReference>
<evidence type="ECO:0000313" key="9">
    <source>
        <dbReference type="EMBL" id="RAG83864.1"/>
    </source>
</evidence>
<dbReference type="Pfam" id="PF08281">
    <property type="entry name" value="Sigma70_r4_2"/>
    <property type="match status" value="1"/>
</dbReference>
<dbReference type="GO" id="GO:0003677">
    <property type="term" value="F:DNA binding"/>
    <property type="evidence" value="ECO:0007669"/>
    <property type="project" value="UniProtKB-UniRule"/>
</dbReference>
<dbReference type="InterPro" id="IPR046531">
    <property type="entry name" value="DUF6596"/>
</dbReference>
<dbReference type="SUPFAM" id="SSF88659">
    <property type="entry name" value="Sigma3 and sigma4 domains of RNA polymerase sigma factors"/>
    <property type="match status" value="1"/>
</dbReference>
<dbReference type="Pfam" id="PF04542">
    <property type="entry name" value="Sigma70_r2"/>
    <property type="match status" value="1"/>
</dbReference>
<name>A0A2X0IFP7_9ACTN</name>
<dbReference type="Gene3D" id="1.10.1740.10">
    <property type="match status" value="1"/>
</dbReference>
<keyword evidence="5 6" id="KW-0238">DNA-binding</keyword>
<dbReference type="InterPro" id="IPR013325">
    <property type="entry name" value="RNA_pol_sigma_r2"/>
</dbReference>
<dbReference type="SUPFAM" id="SSF88946">
    <property type="entry name" value="Sigma2 domain of RNA polymerase sigma factors"/>
    <property type="match status" value="1"/>
</dbReference>
<evidence type="ECO:0000256" key="3">
    <source>
        <dbReference type="ARBA" id="ARBA00023082"/>
    </source>
</evidence>
<feature type="compositionally biased region" description="Gly residues" evidence="7">
    <location>
        <begin position="1"/>
        <end position="12"/>
    </location>
</feature>
<dbReference type="PANTHER" id="PTHR47756:SF1">
    <property type="entry name" value="BLL0085 PROTEIN"/>
    <property type="match status" value="1"/>
</dbReference>
<feature type="region of interest" description="Disordered" evidence="7">
    <location>
        <begin position="1"/>
        <end position="33"/>
    </location>
</feature>
<dbReference type="AlphaFoldDB" id="A0A2X0IFP7"/>
<keyword evidence="3 6" id="KW-0731">Sigma factor</keyword>
<dbReference type="InterPro" id="IPR014284">
    <property type="entry name" value="RNA_pol_sigma-70_dom"/>
</dbReference>